<dbReference type="AlphaFoldDB" id="A0A819EHA6"/>
<evidence type="ECO:0000256" key="2">
    <source>
        <dbReference type="SAM" id="SignalP"/>
    </source>
</evidence>
<dbReference type="Gene3D" id="1.25.40.10">
    <property type="entry name" value="Tetratricopeptide repeat domain"/>
    <property type="match status" value="1"/>
</dbReference>
<dbReference type="InterPro" id="IPR011990">
    <property type="entry name" value="TPR-like_helical_dom_sf"/>
</dbReference>
<dbReference type="SUPFAM" id="SSF81901">
    <property type="entry name" value="HCP-like"/>
    <property type="match status" value="2"/>
</dbReference>
<organism evidence="3 4">
    <name type="scientific">Rotaria magnacalcarata</name>
    <dbReference type="NCBI Taxonomy" id="392030"/>
    <lineage>
        <taxon>Eukaryota</taxon>
        <taxon>Metazoa</taxon>
        <taxon>Spiralia</taxon>
        <taxon>Gnathifera</taxon>
        <taxon>Rotifera</taxon>
        <taxon>Eurotatoria</taxon>
        <taxon>Bdelloidea</taxon>
        <taxon>Philodinida</taxon>
        <taxon>Philodinidae</taxon>
        <taxon>Rotaria</taxon>
    </lineage>
</organism>
<dbReference type="SUPFAM" id="SSF49899">
    <property type="entry name" value="Concanavalin A-like lectins/glucanases"/>
    <property type="match status" value="1"/>
</dbReference>
<name>A0A819EHA6_9BILA</name>
<evidence type="ECO:0000256" key="1">
    <source>
        <dbReference type="SAM" id="Phobius"/>
    </source>
</evidence>
<comment type="caution">
    <text evidence="3">The sequence shown here is derived from an EMBL/GenBank/DDBJ whole genome shotgun (WGS) entry which is preliminary data.</text>
</comment>
<feature type="transmembrane region" description="Helical" evidence="1">
    <location>
        <begin position="1037"/>
        <end position="1053"/>
    </location>
</feature>
<sequence length="1055" mass="122910">MISKNYFVIFVISSINLIQCQITNQYDKILSNQPDYIDAKYIPSMLHNDHIYLTIQYKCSSLTPRRISLSINIERTLYRTNLAIFRRYWFCHKSPNVQLRYVRVQLHRSIAYRSDSELKLVSWPIEEGQLKLIMYKNNQENENEMLKKIQYNVRFLPVHKRPSIRSFRWHPLINKTRDSICPAEPEVIRIIEYPLVLTGRAYGKHFVLPTYHDYGLRLERQIRFTKPRFSIIFWLYIDEYYASESLAVHSAILQHLAFNNTYLTPGIFLNREGQIIVNMFGNLYDRMGTGARTIESIAKKDWCRMAFIVNEYKWDVYINCLQTWDKPIIATHTSPIYYFFDDQLGTFIVGGSVLTPSFRGFISQLDIYRRIALTYEQLPKKLNHSFMPYLPSIIQKSSECKRHFNSFTQSREQADLFNKRIQQKFTCDAQPFLLKKPNRQCLLVRTWKHNLSLPAAAFTDVRYRIYRALRRRKVQSMLDVANKLYDLTMKILESDDFDSFCNLIISWSEQAVCYGHPSASSLLATFHRFGLCGLQSNSTRVQSYSKNLLVFELRVQVVDLEKILALELLFTGALLNDRISLLALGHRHFYELDGVPIDYDIAYVYYQQMAETSRQELYNPKAGEASMEYVRLTDDKLIGQLTFDKSDSFYWLRHQAKRGVASAQQRLGALMYAGRNGLTRNIQAAVEYFRLGAAQHDPSSHFGYGLALLKGQGTKKNIAKAIQHIEKAVEHGYLGAKVALGYHAYEIERNYTKAAQYWKECFDQTRDANCAHNLGVMWASGHYPPNYVVDHAQAWQYYSFAAQHGQIDSRVVVAQYNARGGHPVIRNPSLAAFWSRNVAEESSSVGSIVRRALEAYQDRRWHSSFVFYMQAALAGIELGYFNAGFLCNELKESLSKKSNDCIEELLNRYLMVHSQNLQIDSYALLNVAEYYQWKKRNFAEAIKLYVQLYRNGDAQGLYHLAQIEETNSNNTIPSNVWVQVGIRFDEKIIANRYRRLQFVYQHCRQLKTAKSDESYIPCTLAYLRISMLILLNEPSKLILTIILMILSILLFIFRT</sequence>
<dbReference type="SMART" id="SM00671">
    <property type="entry name" value="SEL1"/>
    <property type="match status" value="5"/>
</dbReference>
<keyword evidence="2" id="KW-0732">Signal</keyword>
<dbReference type="PANTHER" id="PTHR44444:SF6">
    <property type="entry name" value="LAMININ G DOMAIN-CONTAINING PROTEIN"/>
    <property type="match status" value="1"/>
</dbReference>
<proteinExistence type="predicted"/>
<evidence type="ECO:0000313" key="4">
    <source>
        <dbReference type="Proteomes" id="UP000663842"/>
    </source>
</evidence>
<keyword evidence="1" id="KW-1133">Transmembrane helix</keyword>
<dbReference type="InterPro" id="IPR013320">
    <property type="entry name" value="ConA-like_dom_sf"/>
</dbReference>
<feature type="signal peptide" evidence="2">
    <location>
        <begin position="1"/>
        <end position="20"/>
    </location>
</feature>
<dbReference type="PANTHER" id="PTHR44444">
    <property type="entry name" value="PROTEIN SEL-1 HOMOLOG 3"/>
    <property type="match status" value="1"/>
</dbReference>
<feature type="chain" id="PRO_5032477197" evidence="2">
    <location>
        <begin position="21"/>
        <end position="1055"/>
    </location>
</feature>
<protein>
    <submittedName>
        <fullName evidence="3">Uncharacterized protein</fullName>
    </submittedName>
</protein>
<gene>
    <name evidence="3" type="ORF">UXM345_LOCUS7788</name>
</gene>
<keyword evidence="1" id="KW-0812">Transmembrane</keyword>
<dbReference type="EMBL" id="CAJOBF010000658">
    <property type="protein sequence ID" value="CAF3850338.1"/>
    <property type="molecule type" value="Genomic_DNA"/>
</dbReference>
<keyword evidence="1" id="KW-0472">Membrane</keyword>
<accession>A0A819EHA6</accession>
<dbReference type="InterPro" id="IPR042756">
    <property type="entry name" value="Sel-1L3"/>
</dbReference>
<reference evidence="3" key="1">
    <citation type="submission" date="2021-02" db="EMBL/GenBank/DDBJ databases">
        <authorList>
            <person name="Nowell W R."/>
        </authorList>
    </citation>
    <scope>NUCLEOTIDE SEQUENCE</scope>
</reference>
<dbReference type="Pfam" id="PF08238">
    <property type="entry name" value="Sel1"/>
    <property type="match status" value="5"/>
</dbReference>
<dbReference type="Proteomes" id="UP000663842">
    <property type="component" value="Unassembled WGS sequence"/>
</dbReference>
<evidence type="ECO:0000313" key="3">
    <source>
        <dbReference type="EMBL" id="CAF3850338.1"/>
    </source>
</evidence>
<dbReference type="InterPro" id="IPR006597">
    <property type="entry name" value="Sel1-like"/>
</dbReference>